<protein>
    <submittedName>
        <fullName evidence="1">Uncharacterized protein</fullName>
    </submittedName>
</protein>
<reference evidence="1" key="2">
    <citation type="journal article" date="2015" name="Data Brief">
        <title>Shoot transcriptome of the giant reed, Arundo donax.</title>
        <authorList>
            <person name="Barrero R.A."/>
            <person name="Guerrero F.D."/>
            <person name="Moolhuijzen P."/>
            <person name="Goolsby J.A."/>
            <person name="Tidwell J."/>
            <person name="Bellgard S.E."/>
            <person name="Bellgard M.I."/>
        </authorList>
    </citation>
    <scope>NUCLEOTIDE SEQUENCE</scope>
    <source>
        <tissue evidence="1">Shoot tissue taken approximately 20 cm above the soil surface</tissue>
    </source>
</reference>
<organism evidence="1">
    <name type="scientific">Arundo donax</name>
    <name type="common">Giant reed</name>
    <name type="synonym">Donax arundinaceus</name>
    <dbReference type="NCBI Taxonomy" id="35708"/>
    <lineage>
        <taxon>Eukaryota</taxon>
        <taxon>Viridiplantae</taxon>
        <taxon>Streptophyta</taxon>
        <taxon>Embryophyta</taxon>
        <taxon>Tracheophyta</taxon>
        <taxon>Spermatophyta</taxon>
        <taxon>Magnoliopsida</taxon>
        <taxon>Liliopsida</taxon>
        <taxon>Poales</taxon>
        <taxon>Poaceae</taxon>
        <taxon>PACMAD clade</taxon>
        <taxon>Arundinoideae</taxon>
        <taxon>Arundineae</taxon>
        <taxon>Arundo</taxon>
    </lineage>
</organism>
<name>A0A0A8YYZ4_ARUDO</name>
<dbReference type="AlphaFoldDB" id="A0A0A8YYZ4"/>
<sequence length="27" mass="3053">MHGASVACRSRSLLMVEPKKDLRLLKI</sequence>
<evidence type="ECO:0000313" key="1">
    <source>
        <dbReference type="EMBL" id="JAD30618.1"/>
    </source>
</evidence>
<dbReference type="EMBL" id="GBRH01267277">
    <property type="protein sequence ID" value="JAD30618.1"/>
    <property type="molecule type" value="Transcribed_RNA"/>
</dbReference>
<accession>A0A0A8YYZ4</accession>
<reference evidence="1" key="1">
    <citation type="submission" date="2014-09" db="EMBL/GenBank/DDBJ databases">
        <authorList>
            <person name="Magalhaes I.L.F."/>
            <person name="Oliveira U."/>
            <person name="Santos F.R."/>
            <person name="Vidigal T.H.D.A."/>
            <person name="Brescovit A.D."/>
            <person name="Santos A.J."/>
        </authorList>
    </citation>
    <scope>NUCLEOTIDE SEQUENCE</scope>
    <source>
        <tissue evidence="1">Shoot tissue taken approximately 20 cm above the soil surface</tissue>
    </source>
</reference>
<proteinExistence type="predicted"/>